<reference evidence="3" key="1">
    <citation type="journal article" date="2019" name="Int. J. Syst. Evol. Microbiol.">
        <title>The Global Catalogue of Microorganisms (GCM) 10K type strain sequencing project: providing services to taxonomists for standard genome sequencing and annotation.</title>
        <authorList>
            <consortium name="The Broad Institute Genomics Platform"/>
            <consortium name="The Broad Institute Genome Sequencing Center for Infectious Disease"/>
            <person name="Wu L."/>
            <person name="Ma J."/>
        </authorList>
    </citation>
    <scope>NUCLEOTIDE SEQUENCE [LARGE SCALE GENOMIC DNA]</scope>
    <source>
        <strain evidence="3">JCM 17442</strain>
    </source>
</reference>
<evidence type="ECO:0000313" key="3">
    <source>
        <dbReference type="Proteomes" id="UP001501594"/>
    </source>
</evidence>
<name>A0ABP8E653_9MICO</name>
<gene>
    <name evidence="2" type="ORF">GCM10022256_32210</name>
</gene>
<feature type="signal peptide" evidence="1">
    <location>
        <begin position="1"/>
        <end position="23"/>
    </location>
</feature>
<evidence type="ECO:0000256" key="1">
    <source>
        <dbReference type="SAM" id="SignalP"/>
    </source>
</evidence>
<dbReference type="EMBL" id="BAABAU010000005">
    <property type="protein sequence ID" value="GAA4267609.1"/>
    <property type="molecule type" value="Genomic_DNA"/>
</dbReference>
<organism evidence="2 3">
    <name type="scientific">Frondihabitans peucedani</name>
    <dbReference type="NCBI Taxonomy" id="598626"/>
    <lineage>
        <taxon>Bacteria</taxon>
        <taxon>Bacillati</taxon>
        <taxon>Actinomycetota</taxon>
        <taxon>Actinomycetes</taxon>
        <taxon>Micrococcales</taxon>
        <taxon>Microbacteriaceae</taxon>
        <taxon>Frondihabitans</taxon>
    </lineage>
</organism>
<feature type="chain" id="PRO_5045825228" description="Secreted protein" evidence="1">
    <location>
        <begin position="24"/>
        <end position="219"/>
    </location>
</feature>
<sequence length="219" mass="22246">MGKITRITAVAATAALVFTGSLAATSASAATADPLTRVDSVSIAPSGFVLLHGTTRITTVPDRTTSTAVATLTRVLGTPKVVKGTPGDGTNVCTVVPTTYTWGSGLRITDKRTAKQTSFTVEITKGIVAGRTRGAVILEGPKGEKVGQSGAALIANAPASHRAKIAYTNPVRYQVLLAPDAGSTAKSVTGVVATTQGTGSATRIVLIDSHFRVGQLDGC</sequence>
<keyword evidence="1" id="KW-0732">Signal</keyword>
<proteinExistence type="predicted"/>
<comment type="caution">
    <text evidence="2">The sequence shown here is derived from an EMBL/GenBank/DDBJ whole genome shotgun (WGS) entry which is preliminary data.</text>
</comment>
<evidence type="ECO:0008006" key="4">
    <source>
        <dbReference type="Google" id="ProtNLM"/>
    </source>
</evidence>
<dbReference type="Proteomes" id="UP001501594">
    <property type="component" value="Unassembled WGS sequence"/>
</dbReference>
<keyword evidence="3" id="KW-1185">Reference proteome</keyword>
<dbReference type="RefSeq" id="WP_344798070.1">
    <property type="nucleotide sequence ID" value="NZ_BAABAU010000005.1"/>
</dbReference>
<evidence type="ECO:0000313" key="2">
    <source>
        <dbReference type="EMBL" id="GAA4267609.1"/>
    </source>
</evidence>
<protein>
    <recommendedName>
        <fullName evidence="4">Secreted protein</fullName>
    </recommendedName>
</protein>
<accession>A0ABP8E653</accession>